<dbReference type="InterPro" id="IPR002192">
    <property type="entry name" value="PPDK_AMP/ATP-bd"/>
</dbReference>
<evidence type="ECO:0000313" key="14">
    <source>
        <dbReference type="Proteomes" id="UP000001568"/>
    </source>
</evidence>
<evidence type="ECO:0000256" key="9">
    <source>
        <dbReference type="ARBA" id="ARBA00022842"/>
    </source>
</evidence>
<gene>
    <name evidence="13" type="ORF">OSTLU_32991</name>
</gene>
<organism evidence="13 14">
    <name type="scientific">Ostreococcus lucimarinus (strain CCE9901)</name>
    <dbReference type="NCBI Taxonomy" id="436017"/>
    <lineage>
        <taxon>Eukaryota</taxon>
        <taxon>Viridiplantae</taxon>
        <taxon>Chlorophyta</taxon>
        <taxon>Mamiellophyceae</taxon>
        <taxon>Mamiellales</taxon>
        <taxon>Bathycoccaceae</taxon>
        <taxon>Ostreococcus</taxon>
    </lineage>
</organism>
<comment type="subunit">
    <text evidence="3">Homodimer.</text>
</comment>
<evidence type="ECO:0000256" key="7">
    <source>
        <dbReference type="ARBA" id="ARBA00022777"/>
    </source>
</evidence>
<evidence type="ECO:0000256" key="10">
    <source>
        <dbReference type="ARBA" id="ARBA00023277"/>
    </source>
</evidence>
<protein>
    <submittedName>
        <fullName evidence="13">Uncharacterized protein</fullName>
    </submittedName>
</protein>
<keyword evidence="9" id="KW-0460">Magnesium</keyword>
<accession>A4S167</accession>
<dbReference type="OrthoDB" id="496426at2759"/>
<evidence type="ECO:0000256" key="5">
    <source>
        <dbReference type="ARBA" id="ARBA00022723"/>
    </source>
</evidence>
<keyword evidence="10" id="KW-0119">Carbohydrate metabolism</keyword>
<dbReference type="GO" id="GO:0005524">
    <property type="term" value="F:ATP binding"/>
    <property type="evidence" value="ECO:0007669"/>
    <property type="project" value="UniProtKB-KW"/>
</dbReference>
<evidence type="ECO:0000256" key="6">
    <source>
        <dbReference type="ARBA" id="ARBA00022741"/>
    </source>
</evidence>
<keyword evidence="7" id="KW-0418">Kinase</keyword>
<name>A4S167_OSTLU</name>
<sequence length="918" mass="100095">MQSNEHTSDRPATMRWDVGNLEEASAARAVVLADESGGSWFEKLAAVANQIGIGKEITRDKLAVSATYLRWISTGTIKCVESGGHRRPNGPAMVGRGIFISMEQVQGAMYRHGTDLGEVERVVMRQVHPWLPSFNEEFTNAVPLTRIRDIAHRNDIPEDLKKTIKHTIQNKLHRNAGPEDLIATEVVLERITAREGEYSEDFVREFREFHRELKRFFNATGVFERLDSLRGTLDEETEPLIGELSELQHSLNNLNDGWLNHEGATLRHTLDVCTRLRSYFCAGLSTGMRNDAPDDSVRQRHAWRQVEMSLEEYAFVLLARCNNLMEREKSDNMQHAANVSALALKHIGLSGWKSLETGIIARELMSWTTSTPAIEDGNAALRLKATLQRARRLIESQTRAVMSGFGDAPAQLADAFGLEHHVGATFVESVIRASVAFQLSRTIEMMSEVVERNVDGDGFDPIVPGDAQGVLVLLDRLNPESVQVHGDKDIIAFVSEVDGDEEISSAGSNVKGVILRDELAHLSHLAIRARQERTPLVSALSGEARSKVSTRVGKDTVLNVSSLHTELRDFDGTRDSRESGHAVSHAAVSPTACAMVNVMTCLPLAEATISNAGAKSSTCSRLAIIARDSAAFKAPSGFVVPFGSMEASIRDEERFGQLLLALESVSVHDIDDACSAIQSFIVENLPEREIVERACSALDASARLVVRSSANVEDLSGMSAAGLYESVVGIDAQNVTEVQRAIADVWASLYSRRAVLARRAAGVKQSEARMAVLAQELSPNALSFVLHTQSPIRGAKSVQAEVCVGLGETLASGIDGTPWRFEIDRATGAVDVLAYANHASSLRCRYGAPTFGKVTMESVDYSRQELSTNADARARLGRRLLKAAIELETALGAAQDVEGGVLGDDEAVIIVQSRPQPI</sequence>
<dbReference type="EMBL" id="CP000588">
    <property type="protein sequence ID" value="ABO97603.1"/>
    <property type="molecule type" value="Genomic_DNA"/>
</dbReference>
<evidence type="ECO:0000259" key="12">
    <source>
        <dbReference type="Pfam" id="PF22973"/>
    </source>
</evidence>
<feature type="domain" description="Alpha-glucan water dikinase phosphohistidine-like" evidence="12">
    <location>
        <begin position="460"/>
        <end position="569"/>
    </location>
</feature>
<dbReference type="AlphaFoldDB" id="A4S167"/>
<dbReference type="PANTHER" id="PTHR47453:SF1">
    <property type="entry name" value="PHOSPHOGLUCAN, WATER DIKINASE, CHLOROPLASTIC"/>
    <property type="match status" value="1"/>
</dbReference>
<dbReference type="Gramene" id="ABO97603">
    <property type="protein sequence ID" value="ABO97603"/>
    <property type="gene ID" value="OSTLU_32991"/>
</dbReference>
<dbReference type="GeneID" id="5003263"/>
<dbReference type="KEGG" id="olu:OSTLU_32991"/>
<dbReference type="SUPFAM" id="SSF56059">
    <property type="entry name" value="Glutathione synthetase ATP-binding domain-like"/>
    <property type="match status" value="1"/>
</dbReference>
<dbReference type="GO" id="GO:0016301">
    <property type="term" value="F:kinase activity"/>
    <property type="evidence" value="ECO:0007669"/>
    <property type="project" value="UniProtKB-KW"/>
</dbReference>
<dbReference type="PANTHER" id="PTHR47453">
    <property type="entry name" value="PHOSPHOGLUCAN, WATER DIKINASE, CHLOROPLASTIC"/>
    <property type="match status" value="1"/>
</dbReference>
<dbReference type="InterPro" id="IPR013815">
    <property type="entry name" value="ATP_grasp_subdomain_1"/>
</dbReference>
<evidence type="ECO:0000256" key="2">
    <source>
        <dbReference type="ARBA" id="ARBA00007837"/>
    </source>
</evidence>
<dbReference type="InterPro" id="IPR054481">
    <property type="entry name" value="GWD1_pHisD"/>
</dbReference>
<dbReference type="Gene3D" id="3.30.1490.20">
    <property type="entry name" value="ATP-grasp fold, A domain"/>
    <property type="match status" value="1"/>
</dbReference>
<dbReference type="eggNOG" id="ENOG502QS3J">
    <property type="taxonomic scope" value="Eukaryota"/>
</dbReference>
<evidence type="ECO:0000256" key="1">
    <source>
        <dbReference type="ARBA" id="ARBA00001946"/>
    </source>
</evidence>
<dbReference type="OMA" id="VPMNWTE"/>
<dbReference type="GO" id="GO:0046872">
    <property type="term" value="F:metal ion binding"/>
    <property type="evidence" value="ECO:0007669"/>
    <property type="project" value="UniProtKB-KW"/>
</dbReference>
<evidence type="ECO:0000256" key="4">
    <source>
        <dbReference type="ARBA" id="ARBA00022679"/>
    </source>
</evidence>
<keyword evidence="5" id="KW-0479">Metal-binding</keyword>
<keyword evidence="4" id="KW-0808">Transferase</keyword>
<evidence type="ECO:0000256" key="3">
    <source>
        <dbReference type="ARBA" id="ARBA00011738"/>
    </source>
</evidence>
<evidence type="ECO:0000256" key="8">
    <source>
        <dbReference type="ARBA" id="ARBA00022840"/>
    </source>
</evidence>
<keyword evidence="14" id="KW-1185">Reference proteome</keyword>
<evidence type="ECO:0000259" key="11">
    <source>
        <dbReference type="Pfam" id="PF01326"/>
    </source>
</evidence>
<dbReference type="Pfam" id="PF01326">
    <property type="entry name" value="PPDK_N"/>
    <property type="match status" value="1"/>
</dbReference>
<dbReference type="Gene3D" id="3.30.470.20">
    <property type="entry name" value="ATP-grasp fold, B domain"/>
    <property type="match status" value="1"/>
</dbReference>
<comment type="cofactor">
    <cofactor evidence="1">
        <name>Mg(2+)</name>
        <dbReference type="ChEBI" id="CHEBI:18420"/>
    </cofactor>
</comment>
<evidence type="ECO:0000313" key="13">
    <source>
        <dbReference type="EMBL" id="ABO97603.1"/>
    </source>
</evidence>
<feature type="domain" description="Pyruvate phosphate dikinase AMP/ATP-binding" evidence="11">
    <location>
        <begin position="612"/>
        <end position="916"/>
    </location>
</feature>
<comment type="similarity">
    <text evidence="2">Belongs to the PEP-utilizing enzyme family.</text>
</comment>
<dbReference type="RefSeq" id="XP_001419310.1">
    <property type="nucleotide sequence ID" value="XM_001419273.1"/>
</dbReference>
<keyword evidence="6" id="KW-0547">Nucleotide-binding</keyword>
<proteinExistence type="inferred from homology"/>
<keyword evidence="8" id="KW-0067">ATP-binding</keyword>
<dbReference type="Proteomes" id="UP000001568">
    <property type="component" value="Chromosome 8"/>
</dbReference>
<reference evidence="13 14" key="1">
    <citation type="journal article" date="2007" name="Proc. Natl. Acad. Sci. U.S.A.">
        <title>The tiny eukaryote Ostreococcus provides genomic insights into the paradox of plankton speciation.</title>
        <authorList>
            <person name="Palenik B."/>
            <person name="Grimwood J."/>
            <person name="Aerts A."/>
            <person name="Rouze P."/>
            <person name="Salamov A."/>
            <person name="Putnam N."/>
            <person name="Dupont C."/>
            <person name="Jorgensen R."/>
            <person name="Derelle E."/>
            <person name="Rombauts S."/>
            <person name="Zhou K."/>
            <person name="Otillar R."/>
            <person name="Merchant S.S."/>
            <person name="Podell S."/>
            <person name="Gaasterland T."/>
            <person name="Napoli C."/>
            <person name="Gendler K."/>
            <person name="Manuell A."/>
            <person name="Tai V."/>
            <person name="Vallon O."/>
            <person name="Piganeau G."/>
            <person name="Jancek S."/>
            <person name="Heijde M."/>
            <person name="Jabbari K."/>
            <person name="Bowler C."/>
            <person name="Lohr M."/>
            <person name="Robbens S."/>
            <person name="Werner G."/>
            <person name="Dubchak I."/>
            <person name="Pazour G.J."/>
            <person name="Ren Q."/>
            <person name="Paulsen I."/>
            <person name="Delwiche C."/>
            <person name="Schmutz J."/>
            <person name="Rokhsar D."/>
            <person name="Van de Peer Y."/>
            <person name="Moreau H."/>
            <person name="Grigoriev I.V."/>
        </authorList>
    </citation>
    <scope>NUCLEOTIDE SEQUENCE [LARGE SCALE GENOMIC DNA]</scope>
    <source>
        <strain evidence="13 14">CCE9901</strain>
    </source>
</reference>
<dbReference type="HOGENOM" id="CLU_012115_0_0_1"/>
<dbReference type="Pfam" id="PF22973">
    <property type="entry name" value="GWD1_pHisD"/>
    <property type="match status" value="1"/>
</dbReference>